<evidence type="ECO:0000256" key="2">
    <source>
        <dbReference type="ARBA" id="ARBA00022801"/>
    </source>
</evidence>
<organism evidence="5 6">
    <name type="scientific">Paenibacillus foliorum</name>
    <dbReference type="NCBI Taxonomy" id="2654974"/>
    <lineage>
        <taxon>Bacteria</taxon>
        <taxon>Bacillati</taxon>
        <taxon>Bacillota</taxon>
        <taxon>Bacilli</taxon>
        <taxon>Bacillales</taxon>
        <taxon>Paenibacillaceae</taxon>
        <taxon>Paenibacillus</taxon>
    </lineage>
</organism>
<comment type="caution">
    <text evidence="5">The sequence shown here is derived from an EMBL/GenBank/DDBJ whole genome shotgun (WGS) entry which is preliminary data.</text>
</comment>
<dbReference type="PANTHER" id="PTHR43736:SF1">
    <property type="entry name" value="DIHYDRONEOPTERIN TRIPHOSPHATE DIPHOSPHATASE"/>
    <property type="match status" value="1"/>
</dbReference>
<feature type="domain" description="Nudix hydrolase" evidence="4">
    <location>
        <begin position="50"/>
        <end position="175"/>
    </location>
</feature>
<dbReference type="Gene3D" id="3.90.79.10">
    <property type="entry name" value="Nucleoside Triphosphate Pyrophosphohydrolase"/>
    <property type="match status" value="1"/>
</dbReference>
<dbReference type="InterPro" id="IPR000086">
    <property type="entry name" value="NUDIX_hydrolase_dom"/>
</dbReference>
<dbReference type="PRINTS" id="PR00502">
    <property type="entry name" value="NUDIXFAMILY"/>
</dbReference>
<dbReference type="PROSITE" id="PS51462">
    <property type="entry name" value="NUDIX"/>
    <property type="match status" value="1"/>
</dbReference>
<evidence type="ECO:0000256" key="1">
    <source>
        <dbReference type="ARBA" id="ARBA00005582"/>
    </source>
</evidence>
<dbReference type="PROSITE" id="PS00893">
    <property type="entry name" value="NUDIX_BOX"/>
    <property type="match status" value="1"/>
</dbReference>
<dbReference type="EMBL" id="WHOD01000055">
    <property type="protein sequence ID" value="NOU94429.1"/>
    <property type="molecule type" value="Genomic_DNA"/>
</dbReference>
<dbReference type="SUPFAM" id="SSF55811">
    <property type="entry name" value="Nudix"/>
    <property type="match status" value="1"/>
</dbReference>
<dbReference type="InterPro" id="IPR020476">
    <property type="entry name" value="Nudix_hydrolase"/>
</dbReference>
<comment type="similarity">
    <text evidence="1 3">Belongs to the Nudix hydrolase family.</text>
</comment>
<gene>
    <name evidence="5" type="ORF">GC093_14550</name>
</gene>
<evidence type="ECO:0000313" key="6">
    <source>
        <dbReference type="Proteomes" id="UP000641588"/>
    </source>
</evidence>
<reference evidence="5" key="1">
    <citation type="submission" date="2019-10" db="EMBL/GenBank/DDBJ databases">
        <title>Description of Paenibacillus glebae sp. nov.</title>
        <authorList>
            <person name="Carlier A."/>
            <person name="Qi S."/>
        </authorList>
    </citation>
    <scope>NUCLEOTIDE SEQUENCE</scope>
    <source>
        <strain evidence="5">LMG 31456</strain>
    </source>
</reference>
<dbReference type="Proteomes" id="UP000641588">
    <property type="component" value="Unassembled WGS sequence"/>
</dbReference>
<sequence length="193" mass="21942">MPAQAAVFAHLAGRLVEIIVLKSSPNSIKFHEIIKLESTYIILEGVGKLAHNLAAGIVVLKDDTVLLVKDKSGWSLPKGSTEIGETFLQAAERESYEETGIKIAAGDVAFVSEYSSEKYGQYLQVYYAGSFPSEQNEIEEPDEDIIEMQFVNIRDLRNYINFRPWVIPLEFWIQNRELRYHSFDLDVEGFYIS</sequence>
<dbReference type="GO" id="GO:0016787">
    <property type="term" value="F:hydrolase activity"/>
    <property type="evidence" value="ECO:0007669"/>
    <property type="project" value="UniProtKB-KW"/>
</dbReference>
<keyword evidence="2 3" id="KW-0378">Hydrolase</keyword>
<evidence type="ECO:0000259" key="4">
    <source>
        <dbReference type="PROSITE" id="PS51462"/>
    </source>
</evidence>
<dbReference type="InterPro" id="IPR015797">
    <property type="entry name" value="NUDIX_hydrolase-like_dom_sf"/>
</dbReference>
<dbReference type="AlphaFoldDB" id="A0A972GPE9"/>
<evidence type="ECO:0000256" key="3">
    <source>
        <dbReference type="RuleBase" id="RU003476"/>
    </source>
</evidence>
<dbReference type="PANTHER" id="PTHR43736">
    <property type="entry name" value="ADP-RIBOSE PYROPHOSPHATASE"/>
    <property type="match status" value="1"/>
</dbReference>
<keyword evidence="6" id="KW-1185">Reference proteome</keyword>
<protein>
    <submittedName>
        <fullName evidence="5">NUDIX domain-containing protein</fullName>
    </submittedName>
</protein>
<accession>A0A972GPE9</accession>
<name>A0A972GPE9_9BACL</name>
<evidence type="ECO:0000313" key="5">
    <source>
        <dbReference type="EMBL" id="NOU94429.1"/>
    </source>
</evidence>
<dbReference type="Pfam" id="PF00293">
    <property type="entry name" value="NUDIX"/>
    <property type="match status" value="1"/>
</dbReference>
<dbReference type="InterPro" id="IPR020084">
    <property type="entry name" value="NUDIX_hydrolase_CS"/>
</dbReference>
<proteinExistence type="inferred from homology"/>